<dbReference type="AlphaFoldDB" id="A0A9W8XZS3"/>
<dbReference type="SUPFAM" id="SSF82199">
    <property type="entry name" value="SET domain"/>
    <property type="match status" value="1"/>
</dbReference>
<gene>
    <name evidence="3" type="ORF">N0V83_009673</name>
</gene>
<dbReference type="Gene3D" id="2.170.270.10">
    <property type="entry name" value="SET domain"/>
    <property type="match status" value="1"/>
</dbReference>
<dbReference type="EMBL" id="JAPEUY010000019">
    <property type="protein sequence ID" value="KAJ4363380.1"/>
    <property type="molecule type" value="Genomic_DNA"/>
</dbReference>
<comment type="caution">
    <text evidence="3">The sequence shown here is derived from an EMBL/GenBank/DDBJ whole genome shotgun (WGS) entry which is preliminary data.</text>
</comment>
<feature type="compositionally biased region" description="Basic residues" evidence="1">
    <location>
        <begin position="44"/>
        <end position="65"/>
    </location>
</feature>
<evidence type="ECO:0000313" key="3">
    <source>
        <dbReference type="EMBL" id="KAJ4363380.1"/>
    </source>
</evidence>
<feature type="compositionally biased region" description="Polar residues" evidence="1">
    <location>
        <begin position="24"/>
        <end position="42"/>
    </location>
</feature>
<dbReference type="InterPro" id="IPR053185">
    <property type="entry name" value="SET_domain_protein"/>
</dbReference>
<sequence>MGPNHSVEIPNWVDLTEGKESEVNSDSDSSHTAVADSEQASGSVKKKKKNRKGRGKRGGKRKGKQAKQQTSEETDETDAMLTPTSTPRSDATVSTVSLSESVKKKLMDKKSAGINYVYVPVVPHYERRIVPSNSDNNTPGKSTIEVEKHGLFATEDIEHGTRIICEPALITLPTQGHGIKELMSAFAKLSKDDQEAMWKMDPSDFSASPLLTALANIADPLVDRACQLLDIPEASRTQEQSAELQDVGRVLEHALPTLRIAARWHAHCRPVTTVPQTNWSTLPGNTPVLGVFALTAQLRHSCVPNCYAHYNATSARITVHATRPIPRGDELTLSAIPSIYYQSATDRAAELLNKYALKCTCEACDPAHPKFKAHEEARMRATARAILLDNFLTVLEVVDSNKALRALHLPISYRPEREPAKDELADMILSLQELLSDLAATGAEAGVETMRWSNVLVDRLLPRFAEACRDCGEKEKGEAAWKAVVGRARLVVVLGEVLWGIVRSLLRG</sequence>
<evidence type="ECO:0000256" key="1">
    <source>
        <dbReference type="SAM" id="MobiDB-lite"/>
    </source>
</evidence>
<dbReference type="PANTHER" id="PTHR47332:SF2">
    <property type="entry name" value="SET-6"/>
    <property type="match status" value="1"/>
</dbReference>
<name>A0A9W8XZS3_9PLEO</name>
<proteinExistence type="predicted"/>
<protein>
    <recommendedName>
        <fullName evidence="2">SET domain-containing protein</fullName>
    </recommendedName>
</protein>
<evidence type="ECO:0000313" key="4">
    <source>
        <dbReference type="Proteomes" id="UP001140560"/>
    </source>
</evidence>
<dbReference type="InterPro" id="IPR001214">
    <property type="entry name" value="SET_dom"/>
</dbReference>
<accession>A0A9W8XZS3</accession>
<dbReference type="InterPro" id="IPR046341">
    <property type="entry name" value="SET_dom_sf"/>
</dbReference>
<dbReference type="Pfam" id="PF00856">
    <property type="entry name" value="SET"/>
    <property type="match status" value="1"/>
</dbReference>
<dbReference type="Proteomes" id="UP001140560">
    <property type="component" value="Unassembled WGS sequence"/>
</dbReference>
<feature type="compositionally biased region" description="Polar residues" evidence="1">
    <location>
        <begin position="82"/>
        <end position="96"/>
    </location>
</feature>
<feature type="region of interest" description="Disordered" evidence="1">
    <location>
        <begin position="1"/>
        <end position="96"/>
    </location>
</feature>
<dbReference type="PROSITE" id="PS50280">
    <property type="entry name" value="SET"/>
    <property type="match status" value="1"/>
</dbReference>
<evidence type="ECO:0000259" key="2">
    <source>
        <dbReference type="PROSITE" id="PS50280"/>
    </source>
</evidence>
<reference evidence="3" key="1">
    <citation type="submission" date="2022-10" db="EMBL/GenBank/DDBJ databases">
        <title>Tapping the CABI collections for fungal endophytes: first genome assemblies for Collariella, Neodidymelliopsis, Ascochyta clinopodiicola, Didymella pomorum, Didymosphaeria variabile, Neocosmospora piperis and Neocucurbitaria cava.</title>
        <authorList>
            <person name="Hill R."/>
        </authorList>
    </citation>
    <scope>NUCLEOTIDE SEQUENCE</scope>
    <source>
        <strain evidence="3">IMI 356814</strain>
    </source>
</reference>
<organism evidence="3 4">
    <name type="scientific">Neocucurbitaria cava</name>
    <dbReference type="NCBI Taxonomy" id="798079"/>
    <lineage>
        <taxon>Eukaryota</taxon>
        <taxon>Fungi</taxon>
        <taxon>Dikarya</taxon>
        <taxon>Ascomycota</taxon>
        <taxon>Pezizomycotina</taxon>
        <taxon>Dothideomycetes</taxon>
        <taxon>Pleosporomycetidae</taxon>
        <taxon>Pleosporales</taxon>
        <taxon>Pleosporineae</taxon>
        <taxon>Cucurbitariaceae</taxon>
        <taxon>Neocucurbitaria</taxon>
    </lineage>
</organism>
<keyword evidence="4" id="KW-1185">Reference proteome</keyword>
<feature type="domain" description="SET" evidence="2">
    <location>
        <begin position="127"/>
        <end position="336"/>
    </location>
</feature>
<dbReference type="PANTHER" id="PTHR47332">
    <property type="entry name" value="SET DOMAIN-CONTAINING PROTEIN 5"/>
    <property type="match status" value="1"/>
</dbReference>
<dbReference type="OrthoDB" id="265717at2759"/>
<dbReference type="CDD" id="cd20071">
    <property type="entry name" value="SET_SMYD"/>
    <property type="match status" value="1"/>
</dbReference>